<dbReference type="AlphaFoldDB" id="I3SP76"/>
<accession>I3SP76</accession>
<reference evidence="1" key="1">
    <citation type="submission" date="2012-05" db="EMBL/GenBank/DDBJ databases">
        <authorList>
            <person name="Krishnakumar V."/>
            <person name="Cheung F."/>
            <person name="Xiao Y."/>
            <person name="Chan A."/>
            <person name="Moskal W.A."/>
            <person name="Town C.D."/>
        </authorList>
    </citation>
    <scope>NUCLEOTIDE SEQUENCE</scope>
</reference>
<sequence length="40" mass="4839">MVSKQSCSESSNTCFEEPLCISCQNRRTKYLYQHHRRFQI</sequence>
<organism evidence="1">
    <name type="scientific">Medicago truncatula</name>
    <name type="common">Barrel medic</name>
    <name type="synonym">Medicago tribuloides</name>
    <dbReference type="NCBI Taxonomy" id="3880"/>
    <lineage>
        <taxon>Eukaryota</taxon>
        <taxon>Viridiplantae</taxon>
        <taxon>Streptophyta</taxon>
        <taxon>Embryophyta</taxon>
        <taxon>Tracheophyta</taxon>
        <taxon>Spermatophyta</taxon>
        <taxon>Magnoliopsida</taxon>
        <taxon>eudicotyledons</taxon>
        <taxon>Gunneridae</taxon>
        <taxon>Pentapetalae</taxon>
        <taxon>rosids</taxon>
        <taxon>fabids</taxon>
        <taxon>Fabales</taxon>
        <taxon>Fabaceae</taxon>
        <taxon>Papilionoideae</taxon>
        <taxon>50 kb inversion clade</taxon>
        <taxon>NPAAA clade</taxon>
        <taxon>Hologalegina</taxon>
        <taxon>IRL clade</taxon>
        <taxon>Trifolieae</taxon>
        <taxon>Medicago</taxon>
    </lineage>
</organism>
<evidence type="ECO:0000313" key="1">
    <source>
        <dbReference type="EMBL" id="AFK42068.1"/>
    </source>
</evidence>
<name>I3SP76_MEDTR</name>
<dbReference type="EMBL" id="BT142274">
    <property type="protein sequence ID" value="AFK42068.1"/>
    <property type="molecule type" value="mRNA"/>
</dbReference>
<protein>
    <submittedName>
        <fullName evidence="1">Uncharacterized protein</fullName>
    </submittedName>
</protein>
<proteinExistence type="evidence at transcript level"/>